<keyword evidence="3" id="KW-0677">Repeat</keyword>
<evidence type="ECO:0000256" key="3">
    <source>
        <dbReference type="ARBA" id="ARBA00022737"/>
    </source>
</evidence>
<name>A0AAV1Z990_9ARAC</name>
<reference evidence="8 9" key="1">
    <citation type="submission" date="2024-04" db="EMBL/GenBank/DDBJ databases">
        <authorList>
            <person name="Rising A."/>
            <person name="Reimegard J."/>
            <person name="Sonavane S."/>
            <person name="Akerstrom W."/>
            <person name="Nylinder S."/>
            <person name="Hedman E."/>
            <person name="Kallberg Y."/>
        </authorList>
    </citation>
    <scope>NUCLEOTIDE SEQUENCE [LARGE SCALE GENOMIC DNA]</scope>
</reference>
<evidence type="ECO:0000256" key="4">
    <source>
        <dbReference type="ARBA" id="ARBA00023242"/>
    </source>
</evidence>
<dbReference type="SUPFAM" id="SSF47769">
    <property type="entry name" value="SAM/Pointed domain"/>
    <property type="match status" value="1"/>
</dbReference>
<dbReference type="SMART" id="SM00561">
    <property type="entry name" value="MBT"/>
    <property type="match status" value="4"/>
</dbReference>
<feature type="compositionally biased region" description="Basic and acidic residues" evidence="6">
    <location>
        <begin position="797"/>
        <end position="811"/>
    </location>
</feature>
<feature type="domain" description="SLED" evidence="7">
    <location>
        <begin position="494"/>
        <end position="608"/>
    </location>
</feature>
<keyword evidence="4" id="KW-0539">Nucleus</keyword>
<feature type="region of interest" description="Disordered" evidence="6">
    <location>
        <begin position="634"/>
        <end position="735"/>
    </location>
</feature>
<dbReference type="InterPro" id="IPR050548">
    <property type="entry name" value="PcG_chromatin_remod_factors"/>
</dbReference>
<dbReference type="GO" id="GO:0005634">
    <property type="term" value="C:nucleus"/>
    <property type="evidence" value="ECO:0007669"/>
    <property type="project" value="UniProtKB-SubCell"/>
</dbReference>
<dbReference type="Gene3D" id="1.10.150.50">
    <property type="entry name" value="Transcription Factor, Ets-1"/>
    <property type="match status" value="1"/>
</dbReference>
<evidence type="ECO:0000256" key="1">
    <source>
        <dbReference type="ARBA" id="ARBA00004123"/>
    </source>
</evidence>
<feature type="compositionally biased region" description="Polar residues" evidence="6">
    <location>
        <begin position="642"/>
        <end position="652"/>
    </location>
</feature>
<dbReference type="GO" id="GO:0042393">
    <property type="term" value="F:histone binding"/>
    <property type="evidence" value="ECO:0007669"/>
    <property type="project" value="TreeGrafter"/>
</dbReference>
<feature type="repeat" description="MBT" evidence="5">
    <location>
        <begin position="358"/>
        <end position="455"/>
    </location>
</feature>
<keyword evidence="2" id="KW-0678">Repressor</keyword>
<feature type="region of interest" description="Disordered" evidence="6">
    <location>
        <begin position="755"/>
        <end position="821"/>
    </location>
</feature>
<feature type="compositionally biased region" description="Basic residues" evidence="6">
    <location>
        <begin position="757"/>
        <end position="767"/>
    </location>
</feature>
<feature type="compositionally biased region" description="Basic and acidic residues" evidence="6">
    <location>
        <begin position="674"/>
        <end position="710"/>
    </location>
</feature>
<evidence type="ECO:0000259" key="7">
    <source>
        <dbReference type="Pfam" id="PF12140"/>
    </source>
</evidence>
<accession>A0AAV1Z990</accession>
<dbReference type="AlphaFoldDB" id="A0AAV1Z990"/>
<feature type="repeat" description="MBT" evidence="5">
    <location>
        <begin position="127"/>
        <end position="231"/>
    </location>
</feature>
<dbReference type="CDD" id="cd20096">
    <property type="entry name" value="MBT_SFMBT_rpt4"/>
    <property type="match status" value="1"/>
</dbReference>
<dbReference type="PANTHER" id="PTHR12247">
    <property type="entry name" value="POLYCOMB GROUP PROTEIN"/>
    <property type="match status" value="1"/>
</dbReference>
<dbReference type="Gene3D" id="2.30.30.140">
    <property type="match status" value="4"/>
</dbReference>
<dbReference type="GO" id="GO:0003682">
    <property type="term" value="F:chromatin binding"/>
    <property type="evidence" value="ECO:0007669"/>
    <property type="project" value="TreeGrafter"/>
</dbReference>
<dbReference type="CDD" id="cd20093">
    <property type="entry name" value="MBT_SFMBT_rpt1"/>
    <property type="match status" value="1"/>
</dbReference>
<dbReference type="GO" id="GO:0045892">
    <property type="term" value="P:negative regulation of DNA-templated transcription"/>
    <property type="evidence" value="ECO:0007669"/>
    <property type="project" value="TreeGrafter"/>
</dbReference>
<dbReference type="Pfam" id="PF02820">
    <property type="entry name" value="MBT"/>
    <property type="match status" value="4"/>
</dbReference>
<sequence length="901" mass="102067">MESPQKGNFTLHDGTDPDFVWQDYLEDTSSEAAPPTAFTHVEYSLESGFKVGMKLEIPNPDDGTMYWPASVIMTCGDLLTLRYVGYGDDRSADFWFNIKSGEFHPIGWCSANSKKLHPPKVLLEKYPNVTALLSTELKSSESIPAVLSENLDAGFIPIDQIKCGMKLELMDKYNPNNVWIVTIKQNIGGRLLLHYDGCEETQDHISWLFYLSDYLNPVGHAKLNNLHYCPPEGLKNQHSEKEWEAVLHNSLEEAKKLPFPSHIFEPKIPLETHAFKEGMKLEAVNIQNYAELCPATVTKVVNDYHFVVTIDNYFDENVTDSILCCNSNTPFIFPIKWAEDHELELKPPKGYKLNDSKFSWDDYLQFCKAEAAPEDIFPNCFMNMGFETGMKLEATDPLNPNNIYAATIVKIIEPLMWVDFDNETPKRKNIIYSINSFDLYPVGWCASNSYPLQTPSVYKPKEKLCSVLEEGRVEKPTPDAPVLSPAGQQCKSWCPKIYFNHRCFTGPLLSKSRLAELPQAIGPGPLHLVIQEVIYRVVNIAYKSSRVLQILQVNGKPSPGMQQQIIKAKYKGKTNRATIEVIRNSEQVEEFCKNICQKLECCPYLFGPKHVGEICPSNCHTQTKTKFGYNFVKKQKKIGRPPSNTNGISSDNGEVVKRGPGRKKKRKHWTHLNAHVEENQPAEKRSKSRDSSETDEGSKGDLKEKLKSDSNEPASPQPARIPLIGKKKLKHTTSSSIVTRGAKLPNFGLWHHVSPFHSRRGRPRTRPMRPFPPRKVGRPVGSTKKNIAAAAQLKNKRLMEESSQHSDDTSKSEITSSLPKPALLDSNPIDWTVEDVVKYLQKTDYAPLAPLLKEQEIDGPALLMLNIFNVQEYLHLKPEPAEKFCYLIKNLKIEFFTHYVA</sequence>
<dbReference type="SUPFAM" id="SSF63748">
    <property type="entry name" value="Tudor/PWWP/MBT"/>
    <property type="match status" value="4"/>
</dbReference>
<dbReference type="CDD" id="cd20095">
    <property type="entry name" value="MBT_SFMBT_rpt3"/>
    <property type="match status" value="1"/>
</dbReference>
<dbReference type="Gene3D" id="3.90.1150.190">
    <property type="entry name" value="SLED domain"/>
    <property type="match status" value="1"/>
</dbReference>
<dbReference type="Proteomes" id="UP001497382">
    <property type="component" value="Unassembled WGS sequence"/>
</dbReference>
<comment type="caution">
    <text evidence="8">The sequence shown here is derived from an EMBL/GenBank/DDBJ whole genome shotgun (WGS) entry which is preliminary data.</text>
</comment>
<evidence type="ECO:0000313" key="9">
    <source>
        <dbReference type="Proteomes" id="UP001497382"/>
    </source>
</evidence>
<dbReference type="CDD" id="cd20094">
    <property type="entry name" value="MBT_SFMBT_rpt2"/>
    <property type="match status" value="1"/>
</dbReference>
<evidence type="ECO:0000256" key="5">
    <source>
        <dbReference type="PROSITE-ProRule" id="PRU00459"/>
    </source>
</evidence>
<comment type="subcellular location">
    <subcellularLocation>
        <location evidence="1">Nucleus</location>
    </subcellularLocation>
</comment>
<dbReference type="PROSITE" id="PS51079">
    <property type="entry name" value="MBT"/>
    <property type="match status" value="4"/>
</dbReference>
<organism evidence="8 9">
    <name type="scientific">Larinioides sclopetarius</name>
    <dbReference type="NCBI Taxonomy" id="280406"/>
    <lineage>
        <taxon>Eukaryota</taxon>
        <taxon>Metazoa</taxon>
        <taxon>Ecdysozoa</taxon>
        <taxon>Arthropoda</taxon>
        <taxon>Chelicerata</taxon>
        <taxon>Arachnida</taxon>
        <taxon>Araneae</taxon>
        <taxon>Araneomorphae</taxon>
        <taxon>Entelegynae</taxon>
        <taxon>Araneoidea</taxon>
        <taxon>Araneidae</taxon>
        <taxon>Larinioides</taxon>
    </lineage>
</organism>
<gene>
    <name evidence="8" type="ORF">LARSCL_LOCUS3750</name>
</gene>
<evidence type="ECO:0000256" key="6">
    <source>
        <dbReference type="SAM" id="MobiDB-lite"/>
    </source>
</evidence>
<feature type="repeat" description="MBT" evidence="5">
    <location>
        <begin position="19"/>
        <end position="119"/>
    </location>
</feature>
<dbReference type="PANTHER" id="PTHR12247:SF129">
    <property type="entry name" value="SOP-2-RELATED PROTEIN 3"/>
    <property type="match status" value="1"/>
</dbReference>
<dbReference type="EMBL" id="CAXIEN010000029">
    <property type="protein sequence ID" value="CAL1267572.1"/>
    <property type="molecule type" value="Genomic_DNA"/>
</dbReference>
<evidence type="ECO:0000256" key="2">
    <source>
        <dbReference type="ARBA" id="ARBA00022491"/>
    </source>
</evidence>
<proteinExistence type="predicted"/>
<dbReference type="InterPro" id="IPR004092">
    <property type="entry name" value="Mbt"/>
</dbReference>
<feature type="compositionally biased region" description="Basic residues" evidence="6">
    <location>
        <begin position="659"/>
        <end position="670"/>
    </location>
</feature>
<dbReference type="InterPro" id="IPR038348">
    <property type="entry name" value="SLED_sf"/>
</dbReference>
<keyword evidence="9" id="KW-1185">Reference proteome</keyword>
<feature type="repeat" description="MBT" evidence="5">
    <location>
        <begin position="241"/>
        <end position="348"/>
    </location>
</feature>
<dbReference type="Pfam" id="PF12140">
    <property type="entry name" value="SLED"/>
    <property type="match status" value="1"/>
</dbReference>
<dbReference type="InterPro" id="IPR013761">
    <property type="entry name" value="SAM/pointed_sf"/>
</dbReference>
<dbReference type="InterPro" id="IPR021987">
    <property type="entry name" value="SLED"/>
</dbReference>
<protein>
    <recommendedName>
        <fullName evidence="7">SLED domain-containing protein</fullName>
    </recommendedName>
</protein>
<evidence type="ECO:0000313" key="8">
    <source>
        <dbReference type="EMBL" id="CAL1267572.1"/>
    </source>
</evidence>